<evidence type="ECO:0000313" key="3">
    <source>
        <dbReference type="Proteomes" id="UP000261174"/>
    </source>
</evidence>
<reference evidence="2 3" key="1">
    <citation type="submission" date="2018-08" db="EMBL/GenBank/DDBJ databases">
        <title>Chitinophaga sp. K20C18050901, a novel bacterium isolated from forest soil.</title>
        <authorList>
            <person name="Wang C."/>
        </authorList>
    </citation>
    <scope>NUCLEOTIDE SEQUENCE [LARGE SCALE GENOMIC DNA]</scope>
    <source>
        <strain evidence="2 3">K20C18050901</strain>
    </source>
</reference>
<dbReference type="EMBL" id="QTJV01000004">
    <property type="protein sequence ID" value="RFM34425.1"/>
    <property type="molecule type" value="Genomic_DNA"/>
</dbReference>
<keyword evidence="1" id="KW-0812">Transmembrane</keyword>
<evidence type="ECO:0000256" key="1">
    <source>
        <dbReference type="SAM" id="Phobius"/>
    </source>
</evidence>
<name>A0A3E1P2N5_9BACT</name>
<dbReference type="Proteomes" id="UP000261174">
    <property type="component" value="Unassembled WGS sequence"/>
</dbReference>
<keyword evidence="3" id="KW-1185">Reference proteome</keyword>
<gene>
    <name evidence="2" type="ORF">DXN04_14180</name>
</gene>
<comment type="caution">
    <text evidence="2">The sequence shown here is derived from an EMBL/GenBank/DDBJ whole genome shotgun (WGS) entry which is preliminary data.</text>
</comment>
<protein>
    <submittedName>
        <fullName evidence="2">Uncharacterized protein</fullName>
    </submittedName>
</protein>
<sequence>MWWKGRINSNGAATIVWRILAAWTDQGLRRIATFLNGQLGKLTVKQNKAFWGLFVVFFGAAGVICAIPGINILPAYDMPPVLFSPPPVFPSETRGNAYYSTIDSLRAYNFSVLLDSLRKTEEGRREIEAFENQHPGLIDSMLQVSNSLYPKK</sequence>
<dbReference type="RefSeq" id="WP_116854009.1">
    <property type="nucleotide sequence ID" value="NZ_QTJV01000004.1"/>
</dbReference>
<proteinExistence type="predicted"/>
<dbReference type="OrthoDB" id="9838111at2"/>
<dbReference type="AlphaFoldDB" id="A0A3E1P2N5"/>
<evidence type="ECO:0000313" key="2">
    <source>
        <dbReference type="EMBL" id="RFM34425.1"/>
    </source>
</evidence>
<feature type="transmembrane region" description="Helical" evidence="1">
    <location>
        <begin position="49"/>
        <end position="70"/>
    </location>
</feature>
<accession>A0A3E1P2N5</accession>
<organism evidence="2 3">
    <name type="scientific">Chitinophaga silvisoli</name>
    <dbReference type="NCBI Taxonomy" id="2291814"/>
    <lineage>
        <taxon>Bacteria</taxon>
        <taxon>Pseudomonadati</taxon>
        <taxon>Bacteroidota</taxon>
        <taxon>Chitinophagia</taxon>
        <taxon>Chitinophagales</taxon>
        <taxon>Chitinophagaceae</taxon>
        <taxon>Chitinophaga</taxon>
    </lineage>
</organism>
<keyword evidence="1" id="KW-1133">Transmembrane helix</keyword>
<keyword evidence="1" id="KW-0472">Membrane</keyword>